<evidence type="ECO:0000313" key="1">
    <source>
        <dbReference type="EMBL" id="EAT16384.1"/>
    </source>
</evidence>
<sequence length="130" mass="14971">MLTTRDQQAVFLLAHVVIRDRNLSVAALKSGQDIHHRTPGRPTMLDWAMDYILTLPDDMGDQELLHNLHLNPSHQWTPEQARRVATVHKSFYQRLTDQRIYAIGVKWLNSQGRLILQQYALSQASAQTCQ</sequence>
<gene>
    <name evidence="1" type="ORF">Dace_1848</name>
</gene>
<comment type="caution">
    <text evidence="1">The sequence shown here is derived from an EMBL/GenBank/DDBJ whole genome shotgun (WGS) entry which is preliminary data.</text>
</comment>
<organism evidence="1 2">
    <name type="scientific">Desulfuromonas acetoxidans (strain DSM 684 / 11070)</name>
    <dbReference type="NCBI Taxonomy" id="281689"/>
    <lineage>
        <taxon>Bacteria</taxon>
        <taxon>Pseudomonadati</taxon>
        <taxon>Thermodesulfobacteriota</taxon>
        <taxon>Desulfuromonadia</taxon>
        <taxon>Desulfuromonadales</taxon>
        <taxon>Desulfuromonadaceae</taxon>
        <taxon>Desulfuromonas</taxon>
    </lineage>
</organism>
<reference evidence="1" key="2">
    <citation type="submission" date="2006-05" db="EMBL/GenBank/DDBJ databases">
        <title>Sequencing of the draft genome and assembly of Desulfuromonas acetoxidans DSM 684.</title>
        <authorList>
            <consortium name="US DOE Joint Genome Institute (JGI-PGF)"/>
            <person name="Copeland A."/>
            <person name="Lucas S."/>
            <person name="Lapidus A."/>
            <person name="Barry K."/>
            <person name="Detter J.C."/>
            <person name="Glavina del Rio T."/>
            <person name="Hammon N."/>
            <person name="Israni S."/>
            <person name="Dalin E."/>
            <person name="Tice H."/>
            <person name="Bruce D."/>
            <person name="Pitluck S."/>
            <person name="Richardson P."/>
        </authorList>
    </citation>
    <scope>NUCLEOTIDE SEQUENCE [LARGE SCALE GENOMIC DNA]</scope>
    <source>
        <strain evidence="1">DSM 684</strain>
    </source>
</reference>
<dbReference type="AlphaFoldDB" id="Q1K1K4"/>
<keyword evidence="2" id="KW-1185">Reference proteome</keyword>
<dbReference type="EMBL" id="AAEW02000005">
    <property type="protein sequence ID" value="EAT16384.1"/>
    <property type="molecule type" value="Genomic_DNA"/>
</dbReference>
<name>Q1K1K4_DESA6</name>
<reference evidence="1" key="1">
    <citation type="submission" date="2006-05" db="EMBL/GenBank/DDBJ databases">
        <title>Annotation of the draft genome assembly of Desulfuromonas acetoxidans DSM 684.</title>
        <authorList>
            <consortium name="US DOE Joint Genome Institute (JGI-ORNL)"/>
            <person name="Larimer F."/>
            <person name="Land M."/>
            <person name="Hauser L."/>
        </authorList>
    </citation>
    <scope>NUCLEOTIDE SEQUENCE [LARGE SCALE GENOMIC DNA]</scope>
    <source>
        <strain evidence="1">DSM 684</strain>
    </source>
</reference>
<proteinExistence type="predicted"/>
<dbReference type="OrthoDB" id="9864429at2"/>
<accession>Q1K1K4</accession>
<evidence type="ECO:0000313" key="2">
    <source>
        <dbReference type="Proteomes" id="UP000005695"/>
    </source>
</evidence>
<protein>
    <submittedName>
        <fullName evidence="1">Uncharacterized protein</fullName>
    </submittedName>
</protein>
<dbReference type="Proteomes" id="UP000005695">
    <property type="component" value="Unassembled WGS sequence"/>
</dbReference>
<dbReference type="RefSeq" id="WP_005999003.1">
    <property type="nucleotide sequence ID" value="NZ_AAEW02000005.1"/>
</dbReference>